<organism evidence="1 2">
    <name type="scientific">Pelobates cultripes</name>
    <name type="common">Western spadefoot toad</name>
    <dbReference type="NCBI Taxonomy" id="61616"/>
    <lineage>
        <taxon>Eukaryota</taxon>
        <taxon>Metazoa</taxon>
        <taxon>Chordata</taxon>
        <taxon>Craniata</taxon>
        <taxon>Vertebrata</taxon>
        <taxon>Euteleostomi</taxon>
        <taxon>Amphibia</taxon>
        <taxon>Batrachia</taxon>
        <taxon>Anura</taxon>
        <taxon>Pelobatoidea</taxon>
        <taxon>Pelobatidae</taxon>
        <taxon>Pelobates</taxon>
    </lineage>
</organism>
<dbReference type="SUPFAM" id="SSF56219">
    <property type="entry name" value="DNase I-like"/>
    <property type="match status" value="1"/>
</dbReference>
<dbReference type="InterPro" id="IPR036691">
    <property type="entry name" value="Endo/exonu/phosph_ase_sf"/>
</dbReference>
<name>A0AAD1S2U3_PELCU</name>
<gene>
    <name evidence="1" type="ORF">PECUL_23A024679</name>
</gene>
<sequence>MQETALADSWRVLHPEDRDFTFYSQVHHGHSRLDYIMIAHEYLHLLLSCDIQTTVWSDHAPVLATMRSPLFKPRSRQWRLNTQVIEDPLQQAETREVLQQYFAENRTPDTSPQIRWEAYKCVLQVHFIKICTKRKQEHNNKLKELYTRASLLEQVHRSAATDDNHCALLEARRELKNLLSRNFLYTLCKSHRFYYEHSNKCGRMLARMIQKKRRQSQITMLQTAGAPAIRRPDGIMSRFLEFYSKLYDLPAATGMEESQRKMTRIREYLERYVSRRLTQAQAESLDAPISLEELSGALKAAKENKALGPDGFPVQYLWTFG</sequence>
<dbReference type="AlphaFoldDB" id="A0AAD1S2U3"/>
<keyword evidence="2" id="KW-1185">Reference proteome</keyword>
<reference evidence="1" key="1">
    <citation type="submission" date="2022-03" db="EMBL/GenBank/DDBJ databases">
        <authorList>
            <person name="Alioto T."/>
            <person name="Alioto T."/>
            <person name="Gomez Garrido J."/>
        </authorList>
    </citation>
    <scope>NUCLEOTIDE SEQUENCE</scope>
</reference>
<evidence type="ECO:0000313" key="1">
    <source>
        <dbReference type="EMBL" id="CAH2285529.1"/>
    </source>
</evidence>
<dbReference type="PANTHER" id="PTHR19446">
    <property type="entry name" value="REVERSE TRANSCRIPTASES"/>
    <property type="match status" value="1"/>
</dbReference>
<proteinExistence type="predicted"/>
<dbReference type="Proteomes" id="UP001295444">
    <property type="component" value="Chromosome 04"/>
</dbReference>
<dbReference type="Gene3D" id="3.60.10.10">
    <property type="entry name" value="Endonuclease/exonuclease/phosphatase"/>
    <property type="match status" value="1"/>
</dbReference>
<protein>
    <submittedName>
        <fullName evidence="1">DUF1725 domain-containing</fullName>
    </submittedName>
</protein>
<accession>A0AAD1S2U3</accession>
<dbReference type="EMBL" id="OW240915">
    <property type="protein sequence ID" value="CAH2285529.1"/>
    <property type="molecule type" value="Genomic_DNA"/>
</dbReference>
<evidence type="ECO:0000313" key="2">
    <source>
        <dbReference type="Proteomes" id="UP001295444"/>
    </source>
</evidence>